<dbReference type="KEGG" id="tut:107368315"/>
<evidence type="ECO:0000256" key="18">
    <source>
        <dbReference type="PIRSR" id="PIRSR605027-3"/>
    </source>
</evidence>
<feature type="binding site" evidence="17">
    <location>
        <begin position="296"/>
        <end position="298"/>
    </location>
    <ligand>
        <name>UDP-alpha-D-glucuronate</name>
        <dbReference type="ChEBI" id="CHEBI:58052"/>
    </ligand>
</feature>
<dbReference type="GO" id="GO:0000139">
    <property type="term" value="C:Golgi membrane"/>
    <property type="evidence" value="ECO:0007669"/>
    <property type="project" value="UniProtKB-SubCell"/>
</dbReference>
<reference evidence="22" key="1">
    <citation type="submission" date="2011-08" db="EMBL/GenBank/DDBJ databases">
        <authorList>
            <person name="Rombauts S."/>
        </authorList>
    </citation>
    <scope>NUCLEOTIDE SEQUENCE</scope>
    <source>
        <strain evidence="22">London</strain>
    </source>
</reference>
<feature type="binding site" evidence="17">
    <location>
        <begin position="180"/>
        <end position="182"/>
    </location>
    <ligand>
        <name>UDP-alpha-D-glucuronate</name>
        <dbReference type="ChEBI" id="CHEBI:58052"/>
    </ligand>
</feature>
<dbReference type="FunFam" id="3.90.550.10:FF:000044">
    <property type="entry name" value="Galactosylgalactosylxylosylprotein 3-beta-glucuronosyltransferase"/>
    <property type="match status" value="1"/>
</dbReference>
<dbReference type="Proteomes" id="UP000015104">
    <property type="component" value="Unassembled WGS sequence"/>
</dbReference>
<keyword evidence="13" id="KW-0325">Glycoprotein</keyword>
<evidence type="ECO:0000256" key="4">
    <source>
        <dbReference type="ARBA" id="ARBA00007706"/>
    </source>
</evidence>
<evidence type="ECO:0000256" key="8">
    <source>
        <dbReference type="ARBA" id="ARBA00022723"/>
    </source>
</evidence>
<evidence type="ECO:0000256" key="1">
    <source>
        <dbReference type="ARBA" id="ARBA00001936"/>
    </source>
</evidence>
<keyword evidence="7" id="KW-0812">Transmembrane</keyword>
<feature type="site" description="Interaction with galactose moiety of substrate glycoprotein" evidence="19">
    <location>
        <position position="306"/>
    </location>
</feature>
<evidence type="ECO:0000256" key="5">
    <source>
        <dbReference type="ARBA" id="ARBA00012641"/>
    </source>
</evidence>
<evidence type="ECO:0000256" key="6">
    <source>
        <dbReference type="ARBA" id="ARBA00022679"/>
    </source>
</evidence>
<keyword evidence="10" id="KW-1133">Transmembrane helix</keyword>
<dbReference type="EC" id="2.4.1.135" evidence="5 20"/>
<evidence type="ECO:0000313" key="21">
    <source>
        <dbReference type="EnsemblMetazoa" id="tetur26g02560.1"/>
    </source>
</evidence>
<dbReference type="EnsemblMetazoa" id="tetur26g02560.1">
    <property type="protein sequence ID" value="tetur26g02560.1"/>
    <property type="gene ID" value="tetur26g02560"/>
</dbReference>
<keyword evidence="6 20" id="KW-0808">Transferase</keyword>
<sequence length="320" mass="37091">MRITFTHLKFVILGALFLTLVLTLFQAVCVTKSYSHRCPEKENTNISSSPSPLINLPREKLPTIYLITPTYSRAEQKAELTRLGNTLLHVESIHWILIEDSDFPSNLISNFLARFQALSKNRSNIRVTHLVKRTPIEYRTKLNDPNWLKPRGVLQRNEGLKWLRNNRNNIDSRGIVYFADDDNTYDLRLFDEMRDTKKVSCWPVGLVGGLMVERPLVNDENKVIGWNAVYKPERLYPLDMAGFAVNITLILKNPKAFFTLKVPRGFQESYLLKQLISDISELEPKSDKCTQVLVWHTRTERPNLKQEVKLKRPSNENIEV</sequence>
<name>T1KY59_TETUR</name>
<keyword evidence="11 20" id="KW-0333">Golgi apparatus</keyword>
<evidence type="ECO:0000256" key="16">
    <source>
        <dbReference type="PIRSR" id="PIRSR605027-1"/>
    </source>
</evidence>
<dbReference type="HOGENOM" id="CLU_045177_1_0_1"/>
<dbReference type="SUPFAM" id="SSF53448">
    <property type="entry name" value="Nucleotide-diphospho-sugar transferases"/>
    <property type="match status" value="1"/>
</dbReference>
<evidence type="ECO:0000256" key="10">
    <source>
        <dbReference type="ARBA" id="ARBA00022989"/>
    </source>
</evidence>
<accession>T1KY59</accession>
<dbReference type="GO" id="GO:0005975">
    <property type="term" value="P:carbohydrate metabolic process"/>
    <property type="evidence" value="ECO:0007669"/>
    <property type="project" value="TreeGrafter"/>
</dbReference>
<keyword evidence="22" id="KW-1185">Reference proteome</keyword>
<dbReference type="GO" id="GO:0015018">
    <property type="term" value="F:galactosylgalactosylxylosylprotein 3-beta-glucuronosyltransferase activity"/>
    <property type="evidence" value="ECO:0007669"/>
    <property type="project" value="UniProtKB-UniRule"/>
</dbReference>
<evidence type="ECO:0000256" key="12">
    <source>
        <dbReference type="ARBA" id="ARBA00023136"/>
    </source>
</evidence>
<dbReference type="eggNOG" id="KOG1476">
    <property type="taxonomic scope" value="Eukaryota"/>
</dbReference>
<keyword evidence="8 18" id="KW-0479">Metal-binding</keyword>
<comment type="similarity">
    <text evidence="4 20">Belongs to the glycosyltransferase 43 family.</text>
</comment>
<feature type="binding site" evidence="17">
    <location>
        <position position="156"/>
    </location>
    <ligand>
        <name>UDP-alpha-D-glucuronate</name>
        <dbReference type="ChEBI" id="CHEBI:58052"/>
    </ligand>
</feature>
<comment type="pathway">
    <text evidence="3 20">Protein modification; protein glycosylation.</text>
</comment>
<dbReference type="CDD" id="cd00218">
    <property type="entry name" value="GlcAT-I"/>
    <property type="match status" value="1"/>
</dbReference>
<evidence type="ECO:0000256" key="20">
    <source>
        <dbReference type="RuleBase" id="RU363127"/>
    </source>
</evidence>
<reference evidence="21" key="2">
    <citation type="submission" date="2015-06" db="UniProtKB">
        <authorList>
            <consortium name="EnsemblMetazoa"/>
        </authorList>
    </citation>
    <scope>IDENTIFICATION</scope>
</reference>
<dbReference type="GO" id="GO:0050650">
    <property type="term" value="P:chondroitin sulfate proteoglycan biosynthetic process"/>
    <property type="evidence" value="ECO:0007669"/>
    <property type="project" value="TreeGrafter"/>
</dbReference>
<proteinExistence type="inferred from homology"/>
<dbReference type="STRING" id="32264.T1KY59"/>
<keyword evidence="9 20" id="KW-0735">Signal-anchor</keyword>
<evidence type="ECO:0000256" key="13">
    <source>
        <dbReference type="ARBA" id="ARBA00023180"/>
    </source>
</evidence>
<feature type="active site" description="Proton donor/acceptor" evidence="16">
    <location>
        <position position="268"/>
    </location>
</feature>
<feature type="binding site" evidence="18">
    <location>
        <position position="182"/>
    </location>
    <ligand>
        <name>Mn(2+)</name>
        <dbReference type="ChEBI" id="CHEBI:29035"/>
    </ligand>
</feature>
<dbReference type="EMBL" id="CAEY01000699">
    <property type="status" value="NOT_ANNOTATED_CDS"/>
    <property type="molecule type" value="Genomic_DNA"/>
</dbReference>
<comment type="subcellular location">
    <subcellularLocation>
        <location evidence="2 20">Golgi apparatus membrane</location>
        <topology evidence="2 20">Single-pass type II membrane protein</topology>
    </subcellularLocation>
</comment>
<dbReference type="GO" id="GO:0046872">
    <property type="term" value="F:metal ion binding"/>
    <property type="evidence" value="ECO:0007669"/>
    <property type="project" value="UniProtKB-KW"/>
</dbReference>
<comment type="cofactor">
    <cofactor evidence="1 18 20">
        <name>Mn(2+)</name>
        <dbReference type="ChEBI" id="CHEBI:29035"/>
    </cofactor>
</comment>
<evidence type="ECO:0000256" key="17">
    <source>
        <dbReference type="PIRSR" id="PIRSR605027-2"/>
    </source>
</evidence>
<feature type="binding site" evidence="17">
    <location>
        <position position="100"/>
    </location>
    <ligand>
        <name>UDP-alpha-D-glucuronate</name>
        <dbReference type="ChEBI" id="CHEBI:58052"/>
    </ligand>
</feature>
<feature type="site" description="Interaction with galactose moiety of substrate glycoprotein" evidence="19">
    <location>
        <position position="213"/>
    </location>
</feature>
<keyword evidence="12" id="KW-0472">Membrane</keyword>
<comment type="catalytic activity">
    <reaction evidence="15 20">
        <text>3-O-(beta-D-galactosyl-(1-&gt;3)-beta-D-galactosyl-(1-&gt;4)-beta-D-xylosyl)-L-seryl-[protein] + UDP-alpha-D-glucuronate = 3-O-(beta-D-GlcA-(1-&gt;3)-beta-D-Gal-(1-&gt;3)-beta-D-Gal-(1-&gt;4)-beta-D-Xyl)-L-seryl-[protein] + UDP + H(+)</text>
        <dbReference type="Rhea" id="RHEA:24168"/>
        <dbReference type="Rhea" id="RHEA-COMP:12571"/>
        <dbReference type="Rhea" id="RHEA-COMP:12573"/>
        <dbReference type="ChEBI" id="CHEBI:15378"/>
        <dbReference type="ChEBI" id="CHEBI:58052"/>
        <dbReference type="ChEBI" id="CHEBI:58223"/>
        <dbReference type="ChEBI" id="CHEBI:132090"/>
        <dbReference type="ChEBI" id="CHEBI:132093"/>
        <dbReference type="EC" id="2.4.1.135"/>
    </reaction>
</comment>
<evidence type="ECO:0000256" key="19">
    <source>
        <dbReference type="PIRSR" id="PIRSR605027-4"/>
    </source>
</evidence>
<keyword evidence="14 18" id="KW-0464">Manganese</keyword>
<evidence type="ECO:0000256" key="9">
    <source>
        <dbReference type="ARBA" id="ARBA00022968"/>
    </source>
</evidence>
<dbReference type="InterPro" id="IPR029044">
    <property type="entry name" value="Nucleotide-diphossugar_trans"/>
</dbReference>
<feature type="binding site" evidence="17">
    <location>
        <begin position="69"/>
        <end position="71"/>
    </location>
    <ligand>
        <name>UDP-alpha-D-glucuronate</name>
        <dbReference type="ChEBI" id="CHEBI:58052"/>
    </ligand>
</feature>
<dbReference type="Pfam" id="PF03360">
    <property type="entry name" value="Glyco_transf_43"/>
    <property type="match status" value="1"/>
</dbReference>
<evidence type="ECO:0000256" key="11">
    <source>
        <dbReference type="ARBA" id="ARBA00023034"/>
    </source>
</evidence>
<evidence type="ECO:0000256" key="3">
    <source>
        <dbReference type="ARBA" id="ARBA00004922"/>
    </source>
</evidence>
<organism evidence="21 22">
    <name type="scientific">Tetranychus urticae</name>
    <name type="common">Two-spotted spider mite</name>
    <dbReference type="NCBI Taxonomy" id="32264"/>
    <lineage>
        <taxon>Eukaryota</taxon>
        <taxon>Metazoa</taxon>
        <taxon>Ecdysozoa</taxon>
        <taxon>Arthropoda</taxon>
        <taxon>Chelicerata</taxon>
        <taxon>Arachnida</taxon>
        <taxon>Acari</taxon>
        <taxon>Acariformes</taxon>
        <taxon>Trombidiformes</taxon>
        <taxon>Prostigmata</taxon>
        <taxon>Eleutherengona</taxon>
        <taxon>Raphignathae</taxon>
        <taxon>Tetranychoidea</taxon>
        <taxon>Tetranychidae</taxon>
        <taxon>Tetranychus</taxon>
    </lineage>
</organism>
<dbReference type="InterPro" id="IPR005027">
    <property type="entry name" value="Glyco_trans_43"/>
</dbReference>
<evidence type="ECO:0000256" key="15">
    <source>
        <dbReference type="ARBA" id="ARBA00047979"/>
    </source>
</evidence>
<evidence type="ECO:0000256" key="7">
    <source>
        <dbReference type="ARBA" id="ARBA00022692"/>
    </source>
</evidence>
<dbReference type="OMA" id="NAGLEWI"/>
<evidence type="ECO:0000256" key="2">
    <source>
        <dbReference type="ARBA" id="ARBA00004323"/>
    </source>
</evidence>
<evidence type="ECO:0000313" key="22">
    <source>
        <dbReference type="Proteomes" id="UP000015104"/>
    </source>
</evidence>
<dbReference type="UniPathway" id="UPA00378"/>
<dbReference type="OrthoDB" id="675023at2759"/>
<dbReference type="PANTHER" id="PTHR10896">
    <property type="entry name" value="GALACTOSYLGALACTOSYLXYLOSYLPROTEIN 3-BETA-GLUCURONOSYLTRANSFERASE BETA-1,3-GLUCURONYLTRANSFERASE"/>
    <property type="match status" value="1"/>
</dbReference>
<dbReference type="Gene3D" id="3.90.550.10">
    <property type="entry name" value="Spore Coat Polysaccharide Biosynthesis Protein SpsA, Chain A"/>
    <property type="match status" value="1"/>
</dbReference>
<dbReference type="AlphaFoldDB" id="T1KY59"/>
<dbReference type="PANTHER" id="PTHR10896:SF65">
    <property type="entry name" value="GALACTOSYLGALACTOSYLXYLOSYLPROTEIN 3-BETA-GLUCURONOSYLTRANSFERASE 3"/>
    <property type="match status" value="1"/>
</dbReference>
<evidence type="ECO:0000256" key="14">
    <source>
        <dbReference type="ARBA" id="ARBA00023211"/>
    </source>
</evidence>
<protein>
    <recommendedName>
        <fullName evidence="5 20">Galactosylgalactosylxylosylprotein 3-beta-glucuronosyltransferase</fullName>
        <ecNumber evidence="5 20">2.4.1.135</ecNumber>
    </recommendedName>
</protein>
<gene>
    <name evidence="21" type="primary">107368315</name>
</gene>
<feature type="binding site" evidence="17">
    <location>
        <position position="151"/>
    </location>
    <ligand>
        <name>UDP-alpha-D-glucuronate</name>
        <dbReference type="ChEBI" id="CHEBI:58052"/>
    </ligand>
</feature>